<dbReference type="eggNOG" id="ENOG502ZTKQ">
    <property type="taxonomic scope" value="Bacteria"/>
</dbReference>
<keyword evidence="2" id="KW-1185">Reference proteome</keyword>
<dbReference type="EMBL" id="CM000914">
    <property type="protein sequence ID" value="EFG04546.2"/>
    <property type="molecule type" value="Genomic_DNA"/>
</dbReference>
<organism evidence="1 2">
    <name type="scientific">Streptomyces clavuligerus</name>
    <dbReference type="NCBI Taxonomy" id="1901"/>
    <lineage>
        <taxon>Bacteria</taxon>
        <taxon>Bacillati</taxon>
        <taxon>Actinomycetota</taxon>
        <taxon>Actinomycetes</taxon>
        <taxon>Kitasatosporales</taxon>
        <taxon>Streptomycetaceae</taxon>
        <taxon>Streptomyces</taxon>
    </lineage>
</organism>
<dbReference type="Proteomes" id="UP000002357">
    <property type="component" value="Plasmid pSCL4"/>
</dbReference>
<geneLocation type="plasmid" evidence="1 2">
    <name>pSCL4</name>
</geneLocation>
<evidence type="ECO:0000313" key="1">
    <source>
        <dbReference type="EMBL" id="EFG04546.2"/>
    </source>
</evidence>
<gene>
    <name evidence="1" type="ORF">SCLAV_p1060</name>
</gene>
<proteinExistence type="predicted"/>
<evidence type="ECO:0000313" key="2">
    <source>
        <dbReference type="Proteomes" id="UP000002357"/>
    </source>
</evidence>
<dbReference type="RefSeq" id="WP_003953002.1">
    <property type="nucleotide sequence ID" value="NZ_CM000914.1"/>
</dbReference>
<protein>
    <submittedName>
        <fullName evidence="1">Uncharacterized protein</fullName>
    </submittedName>
</protein>
<keyword evidence="1" id="KW-0614">Plasmid</keyword>
<accession>B5GMP2</accession>
<dbReference type="OrthoDB" id="4246434at2"/>
<dbReference type="GeneID" id="93734144"/>
<reference evidence="1 2" key="1">
    <citation type="journal article" date="2010" name="Genome Biol. Evol.">
        <title>The sequence of a 1.8-mb bacterial linear plasmid reveals a rich evolutionary reservoir of secondary metabolic pathways.</title>
        <authorList>
            <person name="Medema M.H."/>
            <person name="Trefzer A."/>
            <person name="Kovalchuk A."/>
            <person name="van den Berg M."/>
            <person name="Mueller U."/>
            <person name="Heijne W."/>
            <person name="Wu L."/>
            <person name="Alam M.T."/>
            <person name="Ronning C.M."/>
            <person name="Nierman W.C."/>
            <person name="Bovenberg R.A.L."/>
            <person name="Breitling R."/>
            <person name="Takano E."/>
        </authorList>
    </citation>
    <scope>NUCLEOTIDE SEQUENCE [LARGE SCALE GENOMIC DNA]</scope>
    <source>
        <strain evidence="2">ATCC 27064 / DSM 738 / JCM 4710 / NBRC 13307 / NCIMB 12785 / NRRL 3585 / VKM Ac-602</strain>
        <plasmid evidence="1">pSCL4</plasmid>
    </source>
</reference>
<dbReference type="KEGG" id="sclf:BB341_29400"/>
<name>B5GMP2_STRCL</name>
<sequence length="134" mass="14559">MSEGSERRTSPRFAEDLEFRSVSGPLRYTNSTDKTVKYLTVADADGETIGYIWGNDEDDAAGWCRRLSGGGHAFNLGQRWVAALRDARSRGVAPTEALAELLRNSDPRLPSHIASTAVEEAPTLQTVKDLAAHG</sequence>
<dbReference type="AlphaFoldDB" id="B5GMP2"/>